<keyword evidence="6" id="KW-1185">Reference proteome</keyword>
<feature type="compositionally biased region" description="Basic and acidic residues" evidence="3">
    <location>
        <begin position="444"/>
        <end position="453"/>
    </location>
</feature>
<dbReference type="GO" id="GO:0003964">
    <property type="term" value="F:RNA-directed DNA polymerase activity"/>
    <property type="evidence" value="ECO:0007669"/>
    <property type="project" value="UniProtKB-EC"/>
</dbReference>
<evidence type="ECO:0000256" key="3">
    <source>
        <dbReference type="SAM" id="MobiDB-lite"/>
    </source>
</evidence>
<dbReference type="InterPro" id="IPR041577">
    <property type="entry name" value="RT_RNaseH_2"/>
</dbReference>
<accession>A0A0V1B222</accession>
<comment type="caution">
    <text evidence="5">The sequence shown here is derived from an EMBL/GenBank/DDBJ whole genome shotgun (WGS) entry which is preliminary data.</text>
</comment>
<dbReference type="Pfam" id="PF17919">
    <property type="entry name" value="RT_RNaseH_2"/>
    <property type="match status" value="1"/>
</dbReference>
<proteinExistence type="predicted"/>
<dbReference type="EMBL" id="JYDH01000127">
    <property type="protein sequence ID" value="KRY31038.1"/>
    <property type="molecule type" value="Genomic_DNA"/>
</dbReference>
<feature type="domain" description="Reverse transcriptase/retrotransposon-derived protein RNase H-like" evidence="4">
    <location>
        <begin position="578"/>
        <end position="664"/>
    </location>
</feature>
<feature type="region of interest" description="Disordered" evidence="3">
    <location>
        <begin position="442"/>
        <end position="463"/>
    </location>
</feature>
<feature type="region of interest" description="Disordered" evidence="3">
    <location>
        <begin position="310"/>
        <end position="368"/>
    </location>
</feature>
<reference evidence="5 6" key="1">
    <citation type="submission" date="2015-01" db="EMBL/GenBank/DDBJ databases">
        <title>Evolution of Trichinella species and genotypes.</title>
        <authorList>
            <person name="Korhonen P.K."/>
            <person name="Edoardo P."/>
            <person name="Giuseppe L.R."/>
            <person name="Gasser R.B."/>
        </authorList>
    </citation>
    <scope>NUCLEOTIDE SEQUENCE [LARGE SCALE GENOMIC DNA]</scope>
    <source>
        <strain evidence="5">ISS3</strain>
    </source>
</reference>
<name>A0A0V1B222_TRISP</name>
<dbReference type="InParanoid" id="A0A0V1B222"/>
<feature type="region of interest" description="Disordered" evidence="3">
    <location>
        <begin position="477"/>
        <end position="499"/>
    </location>
</feature>
<dbReference type="FunFam" id="3.30.70.270:FF:000020">
    <property type="entry name" value="Transposon Tf2-6 polyprotein-like Protein"/>
    <property type="match status" value="1"/>
</dbReference>
<dbReference type="eggNOG" id="KOG0017">
    <property type="taxonomic scope" value="Eukaryota"/>
</dbReference>
<keyword evidence="2" id="KW-0511">Multifunctional enzyme</keyword>
<dbReference type="InterPro" id="IPR043128">
    <property type="entry name" value="Rev_trsase/Diguanyl_cyclase"/>
</dbReference>
<dbReference type="InterPro" id="IPR050951">
    <property type="entry name" value="Retrovirus_Pol_polyprotein"/>
</dbReference>
<sequence>MAGLMGRNELAAGGTNHVIERGDLYHTVEEVRGVMRATHVQKTDDFDGLKLALFEAFGVRTARRGSPLSYSSANSNEVKVCGFMLVTYAGCSRRLSADAVKTAVLQSRTDSFAEAIEFTAREECVWRELTPLKVSASLVKADADQEDLQPAVEVTEATAATVTTRKEVGKELAEMVWQLKELLMTDIPAAAKAAPPPQRRRRRRKIHAGLETASGDELQVMNACVTVIKLGGLVTIRHTVLWVKGLSYKILFEWDFIRYHGCTQDPTAGCLKMQQGDIPFGKFRTVAPVKAESMRLDRTARSRVREAMEKMLPSEQEARPQSGKRDTPHHSHRRRSTSEVLPKADHAPPANAGGIPAERNVEARRRGDDKHPWASLIVLVKKKDGLCRFCVDYQQLNTLTRKDAHPLLRIDYTMDALAGAQWFSTFDQQAATGRWRWRNRTRKAHGDGPERPGRVQGPSIPGRHHCIRQDCRRAYDPAARGAPPSQGSGSEGEAREMPAHEEEGGILGPYHISERHCQGPKQNFLRAGVADTDLRDGVAAVGWRSVGLASYYRKFVNGFANIAAPLHRLLEKGAEWDWSKACQSAFDALKYHLTSAPILAYPEFHHQFTVDDDVRGDGLGAVLSQREGKTERVVAYASRTLTKAELWYCATRKEMICFVWALRENFKEPEGQVARWVESLAELDFECGRLVEGSACAVQATHLRPEDVTQGFREQLLAAQQADPEIQLLRQWLCGANWTVECPRSVAATCTCCGSSDAVGWRKMASSGDIAADSRLRKELSSRYAGHLGERQTLARVRSRFYSPGMSGDVHMHAVCEEERHDEEQLKNKVLVEKVCGDGDVPLVRHQDNTILSIPPTREWTGGEFQPETPRHCSSPESSCGVKYLPKYSIRQRTGDASISDSKRLYGITPMQDNGSNYLPVKAAVSCLKESPESSDTWYKRLNSSSESVSGSDTSGSGRTTICLTVRPDFVCRKTVSKSMSNRSSVVYSQGKSQQSTSNGFLPTDSTVTVLKLSVLLPIVLNIP</sequence>
<protein>
    <recommendedName>
        <fullName evidence="1">RNA-directed DNA polymerase</fullName>
        <ecNumber evidence="1">2.7.7.49</ecNumber>
    </recommendedName>
</protein>
<dbReference type="AlphaFoldDB" id="A0A0V1B222"/>
<dbReference type="InterPro" id="IPR043502">
    <property type="entry name" value="DNA/RNA_pol_sf"/>
</dbReference>
<dbReference type="EC" id="2.7.7.49" evidence="1"/>
<evidence type="ECO:0000313" key="6">
    <source>
        <dbReference type="Proteomes" id="UP000054776"/>
    </source>
</evidence>
<evidence type="ECO:0000259" key="4">
    <source>
        <dbReference type="Pfam" id="PF17919"/>
    </source>
</evidence>
<gene>
    <name evidence="5" type="primary">POL</name>
    <name evidence="5" type="ORF">T01_13209</name>
</gene>
<dbReference type="PANTHER" id="PTHR37984:SF5">
    <property type="entry name" value="PROTEIN NYNRIN-LIKE"/>
    <property type="match status" value="1"/>
</dbReference>
<feature type="compositionally biased region" description="Basic and acidic residues" evidence="3">
    <location>
        <begin position="359"/>
        <end position="368"/>
    </location>
</feature>
<evidence type="ECO:0000256" key="1">
    <source>
        <dbReference type="ARBA" id="ARBA00012493"/>
    </source>
</evidence>
<dbReference type="PANTHER" id="PTHR37984">
    <property type="entry name" value="PROTEIN CBG26694"/>
    <property type="match status" value="1"/>
</dbReference>
<dbReference type="OrthoDB" id="112267at2759"/>
<evidence type="ECO:0000256" key="2">
    <source>
        <dbReference type="ARBA" id="ARBA00023268"/>
    </source>
</evidence>
<organism evidence="5 6">
    <name type="scientific">Trichinella spiralis</name>
    <name type="common">Trichina worm</name>
    <dbReference type="NCBI Taxonomy" id="6334"/>
    <lineage>
        <taxon>Eukaryota</taxon>
        <taxon>Metazoa</taxon>
        <taxon>Ecdysozoa</taxon>
        <taxon>Nematoda</taxon>
        <taxon>Enoplea</taxon>
        <taxon>Dorylaimia</taxon>
        <taxon>Trichinellida</taxon>
        <taxon>Trichinellidae</taxon>
        <taxon>Trichinella</taxon>
    </lineage>
</organism>
<dbReference type="Gene3D" id="3.30.70.270">
    <property type="match status" value="2"/>
</dbReference>
<dbReference type="Proteomes" id="UP000054776">
    <property type="component" value="Unassembled WGS sequence"/>
</dbReference>
<dbReference type="Gene3D" id="3.10.10.10">
    <property type="entry name" value="HIV Type 1 Reverse Transcriptase, subunit A, domain 1"/>
    <property type="match status" value="1"/>
</dbReference>
<dbReference type="SUPFAM" id="SSF56672">
    <property type="entry name" value="DNA/RNA polymerases"/>
    <property type="match status" value="2"/>
</dbReference>
<evidence type="ECO:0000313" key="5">
    <source>
        <dbReference type="EMBL" id="KRY31038.1"/>
    </source>
</evidence>
<feature type="region of interest" description="Disordered" evidence="3">
    <location>
        <begin position="856"/>
        <end position="876"/>
    </location>
</feature>